<evidence type="ECO:0000313" key="1">
    <source>
        <dbReference type="EMBL" id="EAY24253.1"/>
    </source>
</evidence>
<evidence type="ECO:0000313" key="2">
    <source>
        <dbReference type="Proteomes" id="UP000004095"/>
    </source>
</evidence>
<organism evidence="1 2">
    <name type="scientific">Microscilla marina ATCC 23134</name>
    <dbReference type="NCBI Taxonomy" id="313606"/>
    <lineage>
        <taxon>Bacteria</taxon>
        <taxon>Pseudomonadati</taxon>
        <taxon>Bacteroidota</taxon>
        <taxon>Cytophagia</taxon>
        <taxon>Cytophagales</taxon>
        <taxon>Microscillaceae</taxon>
        <taxon>Microscilla</taxon>
    </lineage>
</organism>
<dbReference type="eggNOG" id="COG0631">
    <property type="taxonomic scope" value="Bacteria"/>
</dbReference>
<dbReference type="Proteomes" id="UP000004095">
    <property type="component" value="Unassembled WGS sequence"/>
</dbReference>
<name>A1ZZF4_MICM2</name>
<evidence type="ECO:0008006" key="3">
    <source>
        <dbReference type="Google" id="ProtNLM"/>
    </source>
</evidence>
<dbReference type="Gene3D" id="3.60.40.10">
    <property type="entry name" value="PPM-type phosphatase domain"/>
    <property type="match status" value="1"/>
</dbReference>
<dbReference type="AlphaFoldDB" id="A1ZZF4"/>
<gene>
    <name evidence="1" type="ORF">M23134_06355</name>
</gene>
<proteinExistence type="predicted"/>
<protein>
    <recommendedName>
        <fullName evidence="3">PPM-type phosphatase domain-containing protein</fullName>
    </recommendedName>
</protein>
<dbReference type="InterPro" id="IPR036457">
    <property type="entry name" value="PPM-type-like_dom_sf"/>
</dbReference>
<sequence length="342" mass="38530">MEFMHFTIWTEKRPGKGEDAVPTLLVNDDYTQGVLVVYDGLGGAGSKLYTYQDNQGKTVAHTGAYLASRLAKQITEHFFATISTGEEVEKDFIAGLKTDLLKGFADKVDQIDQNPSKLRSKLIKRLPTTLAGLYYTSDTHQQLKVTSFWAGDSRCYALTANGLCQLSNDDLNGTPDALENLLMDATISNCIHADGKYSINQSTVLVKEPVILITATDGCFGFVKSPAHFEYLLLQALMNSQYDAEAWKECLEEAMGAIAGDDLSMSVLALGRKTLEDWKVYFYERFKYVQARFVRPVEEAEASMQFLQKQEGFLPVETEKLYKQKRLLLEQLWQAYKENYYG</sequence>
<accession>A1ZZF4</accession>
<dbReference type="SUPFAM" id="SSF81606">
    <property type="entry name" value="PP2C-like"/>
    <property type="match status" value="1"/>
</dbReference>
<dbReference type="EMBL" id="AAWS01000076">
    <property type="protein sequence ID" value="EAY24253.1"/>
    <property type="molecule type" value="Genomic_DNA"/>
</dbReference>
<reference evidence="1 2" key="1">
    <citation type="submission" date="2007-01" db="EMBL/GenBank/DDBJ databases">
        <authorList>
            <person name="Haygood M."/>
            <person name="Podell S."/>
            <person name="Anderson C."/>
            <person name="Hopkinson B."/>
            <person name="Roe K."/>
            <person name="Barbeau K."/>
            <person name="Gaasterland T."/>
            <person name="Ferriera S."/>
            <person name="Johnson J."/>
            <person name="Kravitz S."/>
            <person name="Beeson K."/>
            <person name="Sutton G."/>
            <person name="Rogers Y.-H."/>
            <person name="Friedman R."/>
            <person name="Frazier M."/>
            <person name="Venter J.C."/>
        </authorList>
    </citation>
    <scope>NUCLEOTIDE SEQUENCE [LARGE SCALE GENOMIC DNA]</scope>
    <source>
        <strain evidence="1 2">ATCC 23134</strain>
    </source>
</reference>
<comment type="caution">
    <text evidence="1">The sequence shown here is derived from an EMBL/GenBank/DDBJ whole genome shotgun (WGS) entry which is preliminary data.</text>
</comment>
<keyword evidence="2" id="KW-1185">Reference proteome</keyword>